<dbReference type="KEGG" id="aaco:K1I37_03835"/>
<dbReference type="InterPro" id="IPR036249">
    <property type="entry name" value="Thioredoxin-like_sf"/>
</dbReference>
<feature type="domain" description="Thioredoxin" evidence="1">
    <location>
        <begin position="12"/>
        <end position="83"/>
    </location>
</feature>
<dbReference type="STRING" id="1356854.N007_11605"/>
<name>T0CXR6_ALIAG</name>
<dbReference type="InterPro" id="IPR013766">
    <property type="entry name" value="Thioredoxin_domain"/>
</dbReference>
<dbReference type="SUPFAM" id="SSF52833">
    <property type="entry name" value="Thioredoxin-like"/>
    <property type="match status" value="1"/>
</dbReference>
<organism evidence="2 3">
    <name type="scientific">Alicyclobacillus acidoterrestris (strain ATCC 49025 / DSM 3922 / CIP 106132 / NCIMB 13137 / GD3B)</name>
    <dbReference type="NCBI Taxonomy" id="1356854"/>
    <lineage>
        <taxon>Bacteria</taxon>
        <taxon>Bacillati</taxon>
        <taxon>Bacillota</taxon>
        <taxon>Bacilli</taxon>
        <taxon>Bacillales</taxon>
        <taxon>Alicyclobacillaceae</taxon>
        <taxon>Alicyclobacillus</taxon>
    </lineage>
</organism>
<keyword evidence="3" id="KW-1185">Reference proteome</keyword>
<gene>
    <name evidence="2" type="ORF">K1I37_03835</name>
</gene>
<evidence type="ECO:0000313" key="2">
    <source>
        <dbReference type="EMBL" id="UNO49678.1"/>
    </source>
</evidence>
<dbReference type="RefSeq" id="WP_021297369.1">
    <property type="nucleotide sequence ID" value="NZ_AURB01000151.1"/>
</dbReference>
<sequence length="110" mass="12344">MFKEISDTEVLEVAAQEKNVIVFFYTPLCGTCKLARRMLEIVAATLPGLVIYTCDANFARPLLEAFEVQSVPALAYLRDGELTSLQFAFHGVDDLYARIKQFFSASERAE</sequence>
<evidence type="ECO:0000313" key="3">
    <source>
        <dbReference type="Proteomes" id="UP000829401"/>
    </source>
</evidence>
<protein>
    <submittedName>
        <fullName evidence="2">Thioredoxin family protein</fullName>
    </submittedName>
</protein>
<dbReference type="Gene3D" id="3.40.30.10">
    <property type="entry name" value="Glutaredoxin"/>
    <property type="match status" value="1"/>
</dbReference>
<reference evidence="3" key="1">
    <citation type="journal article" date="2022" name="G3 (Bethesda)">
        <title>Unveiling the complete genome sequence of Alicyclobacillus acidoterrestris DSM 3922T, a taint-producing strain.</title>
        <authorList>
            <person name="Leonardo I.C."/>
            <person name="Barreto Crespo M.T."/>
            <person name="Gaspar F.B."/>
        </authorList>
    </citation>
    <scope>NUCLEOTIDE SEQUENCE [LARGE SCALE GENOMIC DNA]</scope>
    <source>
        <strain evidence="3">DSM 3922</strain>
    </source>
</reference>
<dbReference type="Pfam" id="PF00085">
    <property type="entry name" value="Thioredoxin"/>
    <property type="match status" value="1"/>
</dbReference>
<dbReference type="OrthoDB" id="5784238at2"/>
<evidence type="ECO:0000259" key="1">
    <source>
        <dbReference type="Pfam" id="PF00085"/>
    </source>
</evidence>
<accession>A0A9E6ZII7</accession>
<dbReference type="eggNOG" id="COG0526">
    <property type="taxonomic scope" value="Bacteria"/>
</dbReference>
<dbReference type="EMBL" id="CP080467">
    <property type="protein sequence ID" value="UNO49678.1"/>
    <property type="molecule type" value="Genomic_DNA"/>
</dbReference>
<proteinExistence type="predicted"/>
<accession>T0CXR6</accession>
<dbReference type="CDD" id="cd02947">
    <property type="entry name" value="TRX_family"/>
    <property type="match status" value="1"/>
</dbReference>
<dbReference type="Proteomes" id="UP000829401">
    <property type="component" value="Chromosome"/>
</dbReference>
<dbReference type="AlphaFoldDB" id="T0CXR6"/>